<keyword evidence="1" id="KW-1003">Cell membrane</keyword>
<name>A0A1F5YFP6_9BACT</name>
<dbReference type="PANTHER" id="PTHR35851:SF1">
    <property type="entry name" value="CELL DIVISION PROTEIN FTSQ"/>
    <property type="match status" value="1"/>
</dbReference>
<feature type="domain" description="POTRA" evidence="8">
    <location>
        <begin position="24"/>
        <end position="92"/>
    </location>
</feature>
<protein>
    <submittedName>
        <fullName evidence="9">Uncharacterized protein</fullName>
    </submittedName>
</protein>
<dbReference type="EMBL" id="MFIV01000051">
    <property type="protein sequence ID" value="OGF98984.1"/>
    <property type="molecule type" value="Genomic_DNA"/>
</dbReference>
<dbReference type="AlphaFoldDB" id="A0A1F5YFP6"/>
<keyword evidence="5" id="KW-0472">Membrane</keyword>
<sequence length="240" mass="26451">MLVLLLATVCSAYAAIKLDIDGYFTIRQVTVDKTRFIERSALDSLCLSLFSGKSILSDLGPAKKALQDQPLIKQVRLLRKFPDCLQVQVEERKPVALVNLGELVPVDEESCVLPLDVTRYGFELPIITPRAAGVLPSAEEGGRRQLNKEGRQLVQAVIAFGKLAPDMLPGVSEFTLNEEGKVVLVTLDDGLRVVLGKWVEAKNIDYLRWMLGELKSREDKPALVDLSFEGQIVVKTSFGG</sequence>
<evidence type="ECO:0000256" key="1">
    <source>
        <dbReference type="ARBA" id="ARBA00022475"/>
    </source>
</evidence>
<dbReference type="InterPro" id="IPR013685">
    <property type="entry name" value="POTRA_FtsQ_type"/>
</dbReference>
<organism evidence="9 10">
    <name type="scientific">Candidatus Glassbacteria bacterium GWA2_58_10</name>
    <dbReference type="NCBI Taxonomy" id="1817865"/>
    <lineage>
        <taxon>Bacteria</taxon>
        <taxon>Candidatus Glassiibacteriota</taxon>
    </lineage>
</organism>
<evidence type="ECO:0000259" key="7">
    <source>
        <dbReference type="Pfam" id="PF03799"/>
    </source>
</evidence>
<evidence type="ECO:0000313" key="9">
    <source>
        <dbReference type="EMBL" id="OGF98984.1"/>
    </source>
</evidence>
<keyword evidence="6" id="KW-0131">Cell cycle</keyword>
<evidence type="ECO:0000259" key="8">
    <source>
        <dbReference type="Pfam" id="PF08478"/>
    </source>
</evidence>
<evidence type="ECO:0000256" key="2">
    <source>
        <dbReference type="ARBA" id="ARBA00022519"/>
    </source>
</evidence>
<evidence type="ECO:0000256" key="6">
    <source>
        <dbReference type="ARBA" id="ARBA00023306"/>
    </source>
</evidence>
<accession>A0A1F5YFP6</accession>
<dbReference type="PANTHER" id="PTHR35851">
    <property type="entry name" value="CELL DIVISION PROTEIN FTSQ"/>
    <property type="match status" value="1"/>
</dbReference>
<keyword evidence="2" id="KW-0997">Cell inner membrane</keyword>
<keyword evidence="5" id="KW-1133">Transmembrane helix</keyword>
<gene>
    <name evidence="9" type="ORF">A2Z86_08650</name>
</gene>
<dbReference type="InterPro" id="IPR026579">
    <property type="entry name" value="FtsQ"/>
</dbReference>
<dbReference type="Pfam" id="PF03799">
    <property type="entry name" value="FtsQ_DivIB_C"/>
    <property type="match status" value="1"/>
</dbReference>
<evidence type="ECO:0000313" key="10">
    <source>
        <dbReference type="Proteomes" id="UP000176992"/>
    </source>
</evidence>
<keyword evidence="3" id="KW-0132">Cell division</keyword>
<dbReference type="InterPro" id="IPR005548">
    <property type="entry name" value="Cell_div_FtsQ/DivIB_C"/>
</dbReference>
<dbReference type="Proteomes" id="UP000176992">
    <property type="component" value="Unassembled WGS sequence"/>
</dbReference>
<evidence type="ECO:0000256" key="3">
    <source>
        <dbReference type="ARBA" id="ARBA00022618"/>
    </source>
</evidence>
<comment type="caution">
    <text evidence="9">The sequence shown here is derived from an EMBL/GenBank/DDBJ whole genome shotgun (WGS) entry which is preliminary data.</text>
</comment>
<dbReference type="Gene3D" id="3.10.20.310">
    <property type="entry name" value="membrane protein fhac"/>
    <property type="match status" value="1"/>
</dbReference>
<dbReference type="Pfam" id="PF08478">
    <property type="entry name" value="POTRA_1"/>
    <property type="match status" value="1"/>
</dbReference>
<proteinExistence type="predicted"/>
<evidence type="ECO:0000256" key="4">
    <source>
        <dbReference type="ARBA" id="ARBA00022692"/>
    </source>
</evidence>
<reference evidence="9 10" key="1">
    <citation type="journal article" date="2016" name="Nat. Commun.">
        <title>Thousands of microbial genomes shed light on interconnected biogeochemical processes in an aquifer system.</title>
        <authorList>
            <person name="Anantharaman K."/>
            <person name="Brown C.T."/>
            <person name="Hug L.A."/>
            <person name="Sharon I."/>
            <person name="Castelle C.J."/>
            <person name="Probst A.J."/>
            <person name="Thomas B.C."/>
            <person name="Singh A."/>
            <person name="Wilkins M.J."/>
            <person name="Karaoz U."/>
            <person name="Brodie E.L."/>
            <person name="Williams K.H."/>
            <person name="Hubbard S.S."/>
            <person name="Banfield J.F."/>
        </authorList>
    </citation>
    <scope>NUCLEOTIDE SEQUENCE [LARGE SCALE GENOMIC DNA]</scope>
</reference>
<evidence type="ECO:0000256" key="5">
    <source>
        <dbReference type="ARBA" id="ARBA00022989"/>
    </source>
</evidence>
<feature type="domain" description="Cell division protein FtsQ/DivIB C-terminal" evidence="7">
    <location>
        <begin position="99"/>
        <end position="226"/>
    </location>
</feature>
<keyword evidence="4" id="KW-0812">Transmembrane</keyword>
<dbReference type="GO" id="GO:0090529">
    <property type="term" value="P:cell septum assembly"/>
    <property type="evidence" value="ECO:0007669"/>
    <property type="project" value="InterPro"/>
</dbReference>